<keyword evidence="1" id="KW-0479">Metal-binding</keyword>
<dbReference type="PANTHER" id="PTHR43808">
    <property type="entry name" value="ACETYLORNITHINE DEACETYLASE"/>
    <property type="match status" value="1"/>
</dbReference>
<evidence type="ECO:0000256" key="3">
    <source>
        <dbReference type="ARBA" id="ARBA00023285"/>
    </source>
</evidence>
<keyword evidence="6" id="KW-1185">Reference proteome</keyword>
<dbReference type="GO" id="GO:0008777">
    <property type="term" value="F:acetylornithine deacetylase activity"/>
    <property type="evidence" value="ECO:0007669"/>
    <property type="project" value="TreeGrafter"/>
</dbReference>
<dbReference type="Gene3D" id="3.30.70.360">
    <property type="match status" value="1"/>
</dbReference>
<dbReference type="GO" id="GO:0006526">
    <property type="term" value="P:L-arginine biosynthetic process"/>
    <property type="evidence" value="ECO:0007669"/>
    <property type="project" value="TreeGrafter"/>
</dbReference>
<dbReference type="PANTHER" id="PTHR43808:SF31">
    <property type="entry name" value="N-ACETYL-L-CITRULLINE DEACETYLASE"/>
    <property type="match status" value="1"/>
</dbReference>
<accession>A0A1G4G4V3</accession>
<gene>
    <name evidence="5" type="ORF">ING2E5A_0732</name>
</gene>
<dbReference type="EMBL" id="LT608328">
    <property type="protein sequence ID" value="SCM56123.1"/>
    <property type="molecule type" value="Genomic_DNA"/>
</dbReference>
<evidence type="ECO:0000313" key="6">
    <source>
        <dbReference type="Proteomes" id="UP000178485"/>
    </source>
</evidence>
<evidence type="ECO:0000313" key="5">
    <source>
        <dbReference type="EMBL" id="SCM56123.1"/>
    </source>
</evidence>
<keyword evidence="3" id="KW-0170">Cobalt</keyword>
<dbReference type="Pfam" id="PF07687">
    <property type="entry name" value="M20_dimer"/>
    <property type="match status" value="1"/>
</dbReference>
<dbReference type="InterPro" id="IPR011650">
    <property type="entry name" value="Peptidase_M20_dimer"/>
</dbReference>
<dbReference type="Pfam" id="PF01546">
    <property type="entry name" value="Peptidase_M20"/>
    <property type="match status" value="1"/>
</dbReference>
<evidence type="ECO:0000256" key="1">
    <source>
        <dbReference type="ARBA" id="ARBA00022723"/>
    </source>
</evidence>
<dbReference type="GO" id="GO:0046872">
    <property type="term" value="F:metal ion binding"/>
    <property type="evidence" value="ECO:0007669"/>
    <property type="project" value="UniProtKB-KW"/>
</dbReference>
<organism evidence="5 6">
    <name type="scientific">Petrimonas mucosa</name>
    <dbReference type="NCBI Taxonomy" id="1642646"/>
    <lineage>
        <taxon>Bacteria</taxon>
        <taxon>Pseudomonadati</taxon>
        <taxon>Bacteroidota</taxon>
        <taxon>Bacteroidia</taxon>
        <taxon>Bacteroidales</taxon>
        <taxon>Dysgonomonadaceae</taxon>
        <taxon>Petrimonas</taxon>
    </lineage>
</organism>
<dbReference type="InterPro" id="IPR002933">
    <property type="entry name" value="Peptidase_M20"/>
</dbReference>
<proteinExistence type="predicted"/>
<protein>
    <submittedName>
        <fullName evidence="5">Peptidase M20 domain-containing protein C757,05c</fullName>
    </submittedName>
</protein>
<dbReference type="SUPFAM" id="SSF53187">
    <property type="entry name" value="Zn-dependent exopeptidases"/>
    <property type="match status" value="1"/>
</dbReference>
<dbReference type="SUPFAM" id="SSF55031">
    <property type="entry name" value="Bacterial exopeptidase dimerisation domain"/>
    <property type="match status" value="1"/>
</dbReference>
<dbReference type="InterPro" id="IPR050072">
    <property type="entry name" value="Peptidase_M20A"/>
</dbReference>
<dbReference type="AlphaFoldDB" id="A0A1G4G4V3"/>
<feature type="domain" description="Peptidase M20 dimerisation" evidence="4">
    <location>
        <begin position="168"/>
        <end position="270"/>
    </location>
</feature>
<dbReference type="STRING" id="1642646.ING2E5A_0732"/>
<dbReference type="KEGG" id="pmuc:ING2E5A_0732"/>
<name>A0A1G4G4V3_9BACT</name>
<evidence type="ECO:0000256" key="2">
    <source>
        <dbReference type="ARBA" id="ARBA00022801"/>
    </source>
</evidence>
<dbReference type="InterPro" id="IPR036264">
    <property type="entry name" value="Bact_exopeptidase_dim_dom"/>
</dbReference>
<keyword evidence="2" id="KW-0378">Hydrolase</keyword>
<dbReference type="RefSeq" id="WP_071136210.1">
    <property type="nucleotide sequence ID" value="NZ_DUQN01000136.1"/>
</dbReference>
<sequence length="357" mass="39500">MHLNNEYLRNTTQLLRELVSMKSFSGEEKMRSDFLCNYLSERGVRTERLKENIIARQPHHSAAKQTLMINSHIDTVRPAASYTFDPFNPPLSDTHVFGLGSNDAGASVVCLLQTFLHFYNSELPFNLMLVLSCEEENSGPDGMTRLAKEIPGIDFAIIGEPTGMQAAIAERGLLVIDGEATGVSGHAARNEGVNALYIALEDIQAIRSVRFDRLSPTMGDVKLTVTQISAGTQHNVVPDRCTFVVDIRPTDQYSNPEIVQLLQSKVKSRLTARNLTNRSSATPSDHLLMRTVERMGVKTYVSPTTSDWMRISCPAIKMGPGESARSHQADEFVLVSELADGIAGYIRFIEEATKLIK</sequence>
<evidence type="ECO:0000259" key="4">
    <source>
        <dbReference type="Pfam" id="PF07687"/>
    </source>
</evidence>
<dbReference type="Proteomes" id="UP000178485">
    <property type="component" value="Chromosome i"/>
</dbReference>
<dbReference type="Gene3D" id="3.40.630.10">
    <property type="entry name" value="Zn peptidases"/>
    <property type="match status" value="1"/>
</dbReference>
<reference evidence="5 6" key="1">
    <citation type="submission" date="2016-08" db="EMBL/GenBank/DDBJ databases">
        <authorList>
            <person name="Seilhamer J.J."/>
        </authorList>
    </citation>
    <scope>NUCLEOTIDE SEQUENCE [LARGE SCALE GENOMIC DNA]</scope>
    <source>
        <strain evidence="5">ING2-E5A</strain>
    </source>
</reference>